<protein>
    <submittedName>
        <fullName evidence="2">Uncharacterized protein</fullName>
    </submittedName>
</protein>
<organism evidence="2 3">
    <name type="scientific">Obba rivulosa</name>
    <dbReference type="NCBI Taxonomy" id="1052685"/>
    <lineage>
        <taxon>Eukaryota</taxon>
        <taxon>Fungi</taxon>
        <taxon>Dikarya</taxon>
        <taxon>Basidiomycota</taxon>
        <taxon>Agaricomycotina</taxon>
        <taxon>Agaricomycetes</taxon>
        <taxon>Polyporales</taxon>
        <taxon>Gelatoporiaceae</taxon>
        <taxon>Obba</taxon>
    </lineage>
</organism>
<feature type="compositionally biased region" description="Low complexity" evidence="1">
    <location>
        <begin position="386"/>
        <end position="401"/>
    </location>
</feature>
<feature type="region of interest" description="Disordered" evidence="1">
    <location>
        <begin position="381"/>
        <end position="405"/>
    </location>
</feature>
<dbReference type="Proteomes" id="UP000250043">
    <property type="component" value="Unassembled WGS sequence"/>
</dbReference>
<dbReference type="EMBL" id="KV722355">
    <property type="protein sequence ID" value="OCH93380.1"/>
    <property type="molecule type" value="Genomic_DNA"/>
</dbReference>
<evidence type="ECO:0000313" key="3">
    <source>
        <dbReference type="Proteomes" id="UP000250043"/>
    </source>
</evidence>
<gene>
    <name evidence="2" type="ORF">OBBRIDRAFT_316547</name>
</gene>
<evidence type="ECO:0000256" key="1">
    <source>
        <dbReference type="SAM" id="MobiDB-lite"/>
    </source>
</evidence>
<feature type="region of interest" description="Disordered" evidence="1">
    <location>
        <begin position="518"/>
        <end position="557"/>
    </location>
</feature>
<proteinExistence type="predicted"/>
<feature type="compositionally biased region" description="Low complexity" evidence="1">
    <location>
        <begin position="429"/>
        <end position="448"/>
    </location>
</feature>
<keyword evidence="3" id="KW-1185">Reference proteome</keyword>
<feature type="region of interest" description="Disordered" evidence="1">
    <location>
        <begin position="630"/>
        <end position="669"/>
    </location>
</feature>
<name>A0A8E2J2L6_9APHY</name>
<feature type="region of interest" description="Disordered" evidence="1">
    <location>
        <begin position="419"/>
        <end position="448"/>
    </location>
</feature>
<feature type="region of interest" description="Disordered" evidence="1">
    <location>
        <begin position="682"/>
        <end position="717"/>
    </location>
</feature>
<accession>A0A8E2J2L6</accession>
<feature type="region of interest" description="Disordered" evidence="1">
    <location>
        <begin position="570"/>
        <end position="608"/>
    </location>
</feature>
<dbReference type="AlphaFoldDB" id="A0A8E2J2L6"/>
<feature type="compositionally biased region" description="Basic and acidic residues" evidence="1">
    <location>
        <begin position="518"/>
        <end position="527"/>
    </location>
</feature>
<feature type="compositionally biased region" description="Low complexity" evidence="1">
    <location>
        <begin position="583"/>
        <end position="599"/>
    </location>
</feature>
<evidence type="ECO:0000313" key="2">
    <source>
        <dbReference type="EMBL" id="OCH93380.1"/>
    </source>
</evidence>
<sequence length="739" mass="80209">MLPLPLALFALAAYLGLLGGNVMPLDHLILAHYPRIQSVHATLDILADVLSAELRTVQADVDNLLTQIDIRAYLTPTLPPSVEDFFANTVDFGFHNTLDSSALYWTNARIALADFIHPGEFSCKCPMDGPADATPNFDIPAILQEPGIFQDLPATVHDLGEPEQFVMPFTAPLHVHLLRLPEPLPGTQSPREIGDLLAPPSSTTCTYSHFHHTSDSTHRSRPVVSLARSLGLYGLGAAWHTFCFGQLSDFLERYHLGLSTDVPPFVLCIFLGFIAGKIVKYLSRKNIQGGRARMETVEIYHEALLNSPVILELDITLPTVAPVILEVTDTAPPTIAIRKRAASVPATRTLTFLKQHRRAASEFAEALSPFNFNEFDGLSRSSPLRTPAQSSQPLSSPTTSPSRDHISVWNDYIEEMFDELSRESPPKAPAQASQPSFSPTTSPSPDSVSIWSEYIEGTLPSLNFDEFDALPQESPPRTSAQSSQPPSSPTTSLSPDSISVGSHLDDIDEVPLHFNFDKFDTLPRESPPRTPSQSSELPSSPIASLSPDSISTGSHLDDIDGVPLHFNFDEFDALPQSSPPRTPAQASLPSSSPPTSSCTPPFPSDVSFESYSDEIEKISVSRLNAVIVPSSPSRTHMQPSSPRLQSLQPAATPSRCMGHNIPGLPPTPINHVPLLRPSARSIAEPMRQPLGRGPDNPTGTGNSRRPRPLARAGPSRLVMSALQNIATDNPRSVTAPTRL</sequence>
<reference evidence="2 3" key="1">
    <citation type="submission" date="2016-07" db="EMBL/GenBank/DDBJ databases">
        <title>Draft genome of the white-rot fungus Obba rivulosa 3A-2.</title>
        <authorList>
            <consortium name="DOE Joint Genome Institute"/>
            <person name="Miettinen O."/>
            <person name="Riley R."/>
            <person name="Acob R."/>
            <person name="Barry K."/>
            <person name="Cullen D."/>
            <person name="De Vries R."/>
            <person name="Hainaut M."/>
            <person name="Hatakka A."/>
            <person name="Henrissat B."/>
            <person name="Hilden K."/>
            <person name="Kuo R."/>
            <person name="Labutti K."/>
            <person name="Lipzen A."/>
            <person name="Makela M.R."/>
            <person name="Sandor L."/>
            <person name="Spatafora J.W."/>
            <person name="Grigoriev I.V."/>
            <person name="Hibbett D.S."/>
        </authorList>
    </citation>
    <scope>NUCLEOTIDE SEQUENCE [LARGE SCALE GENOMIC DNA]</scope>
    <source>
        <strain evidence="2 3">3A-2</strain>
    </source>
</reference>
<feature type="compositionally biased region" description="Polar residues" evidence="1">
    <location>
        <begin position="630"/>
        <end position="651"/>
    </location>
</feature>
<feature type="compositionally biased region" description="Low complexity" evidence="1">
    <location>
        <begin position="475"/>
        <end position="499"/>
    </location>
</feature>
<feature type="region of interest" description="Disordered" evidence="1">
    <location>
        <begin position="466"/>
        <end position="505"/>
    </location>
</feature>
<feature type="compositionally biased region" description="Polar residues" evidence="1">
    <location>
        <begin position="531"/>
        <end position="554"/>
    </location>
</feature>